<evidence type="ECO:0000256" key="2">
    <source>
        <dbReference type="ARBA" id="ARBA00005019"/>
    </source>
</evidence>
<dbReference type="SUPFAM" id="SSF52374">
    <property type="entry name" value="Nucleotidylyl transferase"/>
    <property type="match status" value="1"/>
</dbReference>
<dbReference type="STRING" id="83771.SAMN02910357_01351"/>
<sequence length="240" mass="28152">MIQNIKKIGVLGGSFNPPHNDHIRIAEYIKNRLSLDKFIIVPNAQPPHKNTCHVGFEHRRKMLEILACQYDDLEISDIESDPNVPHYTIDLIDKIRNLYPKAYVFFCMGMDSLIYLDKWRNGLSITEKCNIVVIGRKGYSIEEANPPVKDYLKSHAVYEDSDDFSQKLNEEKGNCFLLKECFNDVSSSKIRLEFDEFYKNDKHKKELFDYADKFPYSLKYLDKGIIEYITKNSLYKERES</sequence>
<dbReference type="EC" id="2.7.7.18" evidence="11"/>
<comment type="catalytic activity">
    <reaction evidence="10 11">
        <text>nicotinate beta-D-ribonucleotide + ATP + H(+) = deamido-NAD(+) + diphosphate</text>
        <dbReference type="Rhea" id="RHEA:22860"/>
        <dbReference type="ChEBI" id="CHEBI:15378"/>
        <dbReference type="ChEBI" id="CHEBI:30616"/>
        <dbReference type="ChEBI" id="CHEBI:33019"/>
        <dbReference type="ChEBI" id="CHEBI:57502"/>
        <dbReference type="ChEBI" id="CHEBI:58437"/>
        <dbReference type="EC" id="2.7.7.18"/>
    </reaction>
</comment>
<dbReference type="GO" id="GO:0005524">
    <property type="term" value="F:ATP binding"/>
    <property type="evidence" value="ECO:0007669"/>
    <property type="project" value="UniProtKB-KW"/>
</dbReference>
<evidence type="ECO:0000256" key="10">
    <source>
        <dbReference type="ARBA" id="ARBA00048721"/>
    </source>
</evidence>
<dbReference type="CDD" id="cd02165">
    <property type="entry name" value="NMNAT"/>
    <property type="match status" value="1"/>
</dbReference>
<name>A0A1T4V072_9GAMM</name>
<comment type="similarity">
    <text evidence="3 11">Belongs to the NadD family.</text>
</comment>
<dbReference type="PANTHER" id="PTHR39321:SF3">
    <property type="entry name" value="PHOSPHOPANTETHEINE ADENYLYLTRANSFERASE"/>
    <property type="match status" value="1"/>
</dbReference>
<evidence type="ECO:0000313" key="14">
    <source>
        <dbReference type="Proteomes" id="UP000242432"/>
    </source>
</evidence>
<keyword evidence="6 11" id="KW-0548">Nucleotidyltransferase</keyword>
<dbReference type="PANTHER" id="PTHR39321">
    <property type="entry name" value="NICOTINATE-NUCLEOTIDE ADENYLYLTRANSFERASE-RELATED"/>
    <property type="match status" value="1"/>
</dbReference>
<comment type="pathway">
    <text evidence="2 11">Cofactor biosynthesis; NAD(+) biosynthesis; deamido-NAD(+) from nicotinate D-ribonucleotide: step 1/1.</text>
</comment>
<keyword evidence="5 11" id="KW-0808">Transferase</keyword>
<dbReference type="UniPathway" id="UPA00253">
    <property type="reaction ID" value="UER00332"/>
</dbReference>
<proteinExistence type="inferred from homology"/>
<reference evidence="14" key="1">
    <citation type="submission" date="2017-02" db="EMBL/GenBank/DDBJ databases">
        <authorList>
            <person name="Varghese N."/>
            <person name="Submissions S."/>
        </authorList>
    </citation>
    <scope>NUCLEOTIDE SEQUENCE [LARGE SCALE GENOMIC DNA]</scope>
    <source>
        <strain evidence="14">DSM 3072</strain>
    </source>
</reference>
<dbReference type="GO" id="GO:0004515">
    <property type="term" value="F:nicotinate-nucleotide adenylyltransferase activity"/>
    <property type="evidence" value="ECO:0007669"/>
    <property type="project" value="UniProtKB-UniRule"/>
</dbReference>
<keyword evidence="8 11" id="KW-0067">ATP-binding</keyword>
<evidence type="ECO:0000256" key="1">
    <source>
        <dbReference type="ARBA" id="ARBA00002324"/>
    </source>
</evidence>
<evidence type="ECO:0000256" key="4">
    <source>
        <dbReference type="ARBA" id="ARBA00022642"/>
    </source>
</evidence>
<evidence type="ECO:0000256" key="3">
    <source>
        <dbReference type="ARBA" id="ARBA00009014"/>
    </source>
</evidence>
<dbReference type="NCBIfam" id="TIGR00482">
    <property type="entry name" value="nicotinate (nicotinamide) nucleotide adenylyltransferase"/>
    <property type="match status" value="1"/>
</dbReference>
<evidence type="ECO:0000256" key="8">
    <source>
        <dbReference type="ARBA" id="ARBA00022840"/>
    </source>
</evidence>
<evidence type="ECO:0000256" key="11">
    <source>
        <dbReference type="HAMAP-Rule" id="MF_00244"/>
    </source>
</evidence>
<organism evidence="13 14">
    <name type="scientific">Succinivibrio dextrinosolvens DSM 3072</name>
    <dbReference type="NCBI Taxonomy" id="1123324"/>
    <lineage>
        <taxon>Bacteria</taxon>
        <taxon>Pseudomonadati</taxon>
        <taxon>Pseudomonadota</taxon>
        <taxon>Gammaproteobacteria</taxon>
        <taxon>Aeromonadales</taxon>
        <taxon>Succinivibrionaceae</taxon>
        <taxon>Succinivibrio</taxon>
    </lineage>
</organism>
<dbReference type="InterPro" id="IPR014729">
    <property type="entry name" value="Rossmann-like_a/b/a_fold"/>
</dbReference>
<dbReference type="Proteomes" id="UP000242432">
    <property type="component" value="Unassembled WGS sequence"/>
</dbReference>
<dbReference type="Pfam" id="PF01467">
    <property type="entry name" value="CTP_transf_like"/>
    <property type="match status" value="1"/>
</dbReference>
<dbReference type="EMBL" id="FUXX01000004">
    <property type="protein sequence ID" value="SKA58373.1"/>
    <property type="molecule type" value="Genomic_DNA"/>
</dbReference>
<accession>A0A1T4V072</accession>
<evidence type="ECO:0000256" key="9">
    <source>
        <dbReference type="ARBA" id="ARBA00023027"/>
    </source>
</evidence>
<evidence type="ECO:0000259" key="12">
    <source>
        <dbReference type="Pfam" id="PF01467"/>
    </source>
</evidence>
<evidence type="ECO:0000256" key="6">
    <source>
        <dbReference type="ARBA" id="ARBA00022695"/>
    </source>
</evidence>
<dbReference type="Gene3D" id="3.40.50.620">
    <property type="entry name" value="HUPs"/>
    <property type="match status" value="1"/>
</dbReference>
<keyword evidence="14" id="KW-1185">Reference proteome</keyword>
<comment type="function">
    <text evidence="1 11">Catalyzes the reversible adenylation of nicotinate mononucleotide (NaMN) to nicotinic acid adenine dinucleotide (NaAD).</text>
</comment>
<dbReference type="RefSeq" id="WP_078928004.1">
    <property type="nucleotide sequence ID" value="NZ_FUXX01000004.1"/>
</dbReference>
<keyword evidence="9 11" id="KW-0520">NAD</keyword>
<evidence type="ECO:0000256" key="7">
    <source>
        <dbReference type="ARBA" id="ARBA00022741"/>
    </source>
</evidence>
<gene>
    <name evidence="11" type="primary">nadD</name>
    <name evidence="13" type="ORF">SAMN02745213_00415</name>
</gene>
<evidence type="ECO:0000256" key="5">
    <source>
        <dbReference type="ARBA" id="ARBA00022679"/>
    </source>
</evidence>
<dbReference type="HAMAP" id="MF_00244">
    <property type="entry name" value="NaMN_adenylyltr"/>
    <property type="match status" value="1"/>
</dbReference>
<keyword evidence="4 11" id="KW-0662">Pyridine nucleotide biosynthesis</keyword>
<keyword evidence="7 11" id="KW-0547">Nucleotide-binding</keyword>
<dbReference type="InterPro" id="IPR004821">
    <property type="entry name" value="Cyt_trans-like"/>
</dbReference>
<protein>
    <recommendedName>
        <fullName evidence="11">Probable nicotinate-nucleotide adenylyltransferase</fullName>
        <ecNumber evidence="11">2.7.7.18</ecNumber>
    </recommendedName>
    <alternativeName>
        <fullName evidence="11">Deamido-NAD(+) diphosphorylase</fullName>
    </alternativeName>
    <alternativeName>
        <fullName evidence="11">Deamido-NAD(+) pyrophosphorylase</fullName>
    </alternativeName>
    <alternativeName>
        <fullName evidence="11">Nicotinate mononucleotide adenylyltransferase</fullName>
        <shortName evidence="11">NaMN adenylyltransferase</shortName>
    </alternativeName>
</protein>
<evidence type="ECO:0000313" key="13">
    <source>
        <dbReference type="EMBL" id="SKA58373.1"/>
    </source>
</evidence>
<feature type="domain" description="Cytidyltransferase-like" evidence="12">
    <location>
        <begin position="10"/>
        <end position="191"/>
    </location>
</feature>
<dbReference type="GO" id="GO:0009435">
    <property type="term" value="P:NAD+ biosynthetic process"/>
    <property type="evidence" value="ECO:0007669"/>
    <property type="project" value="UniProtKB-UniRule"/>
</dbReference>
<dbReference type="AlphaFoldDB" id="A0A1T4V072"/>
<dbReference type="InterPro" id="IPR005248">
    <property type="entry name" value="NadD/NMNAT"/>
</dbReference>